<organism evidence="1 2">
    <name type="scientific">Methylobacterium haplocladii</name>
    <dbReference type="NCBI Taxonomy" id="1176176"/>
    <lineage>
        <taxon>Bacteria</taxon>
        <taxon>Pseudomonadati</taxon>
        <taxon>Pseudomonadota</taxon>
        <taxon>Alphaproteobacteria</taxon>
        <taxon>Hyphomicrobiales</taxon>
        <taxon>Methylobacteriaceae</taxon>
        <taxon>Methylobacterium</taxon>
    </lineage>
</organism>
<dbReference type="AlphaFoldDB" id="A0A512IS82"/>
<accession>A0A512IS82</accession>
<reference evidence="1 2" key="1">
    <citation type="submission" date="2019-07" db="EMBL/GenBank/DDBJ databases">
        <title>Whole genome shotgun sequence of Methylobacterium haplocladii NBRC 107714.</title>
        <authorList>
            <person name="Hosoyama A."/>
            <person name="Uohara A."/>
            <person name="Ohji S."/>
            <person name="Ichikawa N."/>
        </authorList>
    </citation>
    <scope>NUCLEOTIDE SEQUENCE [LARGE SCALE GENOMIC DNA]</scope>
    <source>
        <strain evidence="1 2">NBRC 107714</strain>
    </source>
</reference>
<evidence type="ECO:0000313" key="1">
    <source>
        <dbReference type="EMBL" id="GEP00567.1"/>
    </source>
</evidence>
<comment type="caution">
    <text evidence="1">The sequence shown here is derived from an EMBL/GenBank/DDBJ whole genome shotgun (WGS) entry which is preliminary data.</text>
</comment>
<proteinExistence type="predicted"/>
<evidence type="ECO:0000313" key="2">
    <source>
        <dbReference type="Proteomes" id="UP000321258"/>
    </source>
</evidence>
<gene>
    <name evidence="1" type="ORF">MHA02_29540</name>
</gene>
<sequence>MSQSAPNPKPLAPPDRLTAFFATLDRQLAFLARPDHQIDELNLRIAHNERCKSYLCRVGSQNYDAFDLTAIDAGLHGRLADAMARRDAPAMQEAA</sequence>
<dbReference type="Proteomes" id="UP000321258">
    <property type="component" value="Unassembled WGS sequence"/>
</dbReference>
<name>A0A512IS82_9HYPH</name>
<dbReference type="RefSeq" id="WP_147079966.1">
    <property type="nucleotide sequence ID" value="NZ_BJZT01000032.1"/>
</dbReference>
<dbReference type="OrthoDB" id="9952908at2"/>
<protein>
    <submittedName>
        <fullName evidence="1">Uncharacterized protein</fullName>
    </submittedName>
</protein>
<dbReference type="EMBL" id="BJZT01000032">
    <property type="protein sequence ID" value="GEP00567.1"/>
    <property type="molecule type" value="Genomic_DNA"/>
</dbReference>
<keyword evidence="2" id="KW-1185">Reference proteome</keyword>